<protein>
    <submittedName>
        <fullName evidence="11">Putative sulfatase</fullName>
    </submittedName>
</protein>
<dbReference type="AlphaFoldDB" id="M4VC57"/>
<feature type="domain" description="Sulfatase N-terminal" evidence="10">
    <location>
        <begin position="245"/>
        <end position="513"/>
    </location>
</feature>
<dbReference type="PANTHER" id="PTHR47371">
    <property type="entry name" value="LIPOTEICHOIC ACID SYNTHASE"/>
    <property type="match status" value="1"/>
</dbReference>
<dbReference type="PANTHER" id="PTHR47371:SF3">
    <property type="entry name" value="PHOSPHOGLYCEROL TRANSFERASE I"/>
    <property type="match status" value="1"/>
</dbReference>
<dbReference type="GO" id="GO:0046872">
    <property type="term" value="F:metal ion binding"/>
    <property type="evidence" value="ECO:0007669"/>
    <property type="project" value="UniProtKB-KW"/>
</dbReference>
<evidence type="ECO:0000256" key="7">
    <source>
        <dbReference type="PIRSR" id="PIRSR005091-2"/>
    </source>
</evidence>
<organism evidence="11 12">
    <name type="scientific">Pseudobdellovibrio exovorus JSS</name>
    <dbReference type="NCBI Taxonomy" id="1184267"/>
    <lineage>
        <taxon>Bacteria</taxon>
        <taxon>Pseudomonadati</taxon>
        <taxon>Bdellovibrionota</taxon>
        <taxon>Bdellovibrionia</taxon>
        <taxon>Bdellovibrionales</taxon>
        <taxon>Pseudobdellovibrionaceae</taxon>
        <taxon>Pseudobdellovibrio</taxon>
    </lineage>
</organism>
<feature type="transmembrane region" description="Helical" evidence="9">
    <location>
        <begin position="7"/>
        <end position="27"/>
    </location>
</feature>
<dbReference type="EMBL" id="CP003537">
    <property type="protein sequence ID" value="AGH96055.1"/>
    <property type="molecule type" value="Genomic_DNA"/>
</dbReference>
<keyword evidence="5 9" id="KW-0472">Membrane</keyword>
<comment type="subcellular location">
    <subcellularLocation>
        <location evidence="1">Cell membrane</location>
        <topology evidence="1">Multi-pass membrane protein</topology>
    </subcellularLocation>
</comment>
<dbReference type="GO" id="GO:0005886">
    <property type="term" value="C:plasma membrane"/>
    <property type="evidence" value="ECO:0007669"/>
    <property type="project" value="UniProtKB-SubCell"/>
</dbReference>
<evidence type="ECO:0000313" key="11">
    <source>
        <dbReference type="EMBL" id="AGH96055.1"/>
    </source>
</evidence>
<dbReference type="STRING" id="1184267.A11Q_1839"/>
<feature type="binding site" evidence="8">
    <location>
        <position position="460"/>
    </location>
    <ligand>
        <name>Mn(2+)</name>
        <dbReference type="ChEBI" id="CHEBI:29035"/>
    </ligand>
</feature>
<dbReference type="PIRSF" id="PIRSF005091">
    <property type="entry name" value="Mmb_sulf_HI1246"/>
    <property type="match status" value="1"/>
</dbReference>
<evidence type="ECO:0000313" key="12">
    <source>
        <dbReference type="Proteomes" id="UP000012040"/>
    </source>
</evidence>
<feature type="active site" evidence="6">
    <location>
        <position position="290"/>
    </location>
</feature>
<dbReference type="KEGG" id="bex:A11Q_1839"/>
<dbReference type="PATRIC" id="fig|1184267.3.peg.1862"/>
<dbReference type="InterPro" id="IPR000917">
    <property type="entry name" value="Sulfatase_N"/>
</dbReference>
<keyword evidence="7" id="KW-0464">Manganese</keyword>
<dbReference type="HOGENOM" id="CLU_014653_3_1_7"/>
<name>M4VC57_9BACT</name>
<dbReference type="eggNOG" id="COG1368">
    <property type="taxonomic scope" value="Bacteria"/>
</dbReference>
<dbReference type="OrthoDB" id="5287389at2"/>
<gene>
    <name evidence="11" type="ORF">A11Q_1839</name>
</gene>
<evidence type="ECO:0000256" key="9">
    <source>
        <dbReference type="SAM" id="Phobius"/>
    </source>
</evidence>
<dbReference type="InterPro" id="IPR050448">
    <property type="entry name" value="OpgB/LTA_synthase_biosynth"/>
</dbReference>
<keyword evidence="2" id="KW-1003">Cell membrane</keyword>
<proteinExistence type="predicted"/>
<keyword evidence="4 9" id="KW-1133">Transmembrane helix</keyword>
<accession>M4VC57</accession>
<sequence>MWFLAYFILHLIVYSVVRLEFLIWNWASLKTLSLSEILWAFLNGIRFDLSVLAISVGLCFLGLLVLPRILRSVWIWFFILLNATFYLLNLADAELFNFTAKRFSASSFFLVGEGSVGNLIFPYIPLATFSILIVAVYIYLAYRISSRFTYGWDWKRRGIGIFGVLVCGVLFSRGGLQHKPLTFVDAKLFNSSYANNLVLNSTFTVVKSLGKKSLVQERFYEQDEMLALLNPQNLKPSPIKTERLNVVLVILESFSKEYLALKDPEVAPYFNQLRSQSVDFPRAYANGRRSIEGMAAILSGIPALMEEPFINSEFSANEIIGLGTLLGAQGYHTSFFHGAANGSMHFDRFSKSVGIENYFGKNEYPHQQDNDGTWGIYDEPFLQWTCGKLTEFSAPFFTTIFTLSSHQPYNLPEAYRGVYQDDRHPILKTIRYTDTALQKFMACAAQQPWYQNTLFVFTADHTGPELGSNPSFSDRYSVPLVFFSPADLNLKSINTDQWAQHIDILPSLLEILNVPYKNKNYLARSLVQSGSKFIALYSDGHYELLGDVKDSEQQLKAVKQYFSEGLYDNRLYYPAK</sequence>
<reference evidence="11 12" key="1">
    <citation type="journal article" date="2013" name="ISME J.">
        <title>By their genes ye shall know them: genomic signatures of predatory bacteria.</title>
        <authorList>
            <person name="Pasternak Z."/>
            <person name="Pietrokovski S."/>
            <person name="Rotem O."/>
            <person name="Gophna U."/>
            <person name="Lurie-Weinberger M.N."/>
            <person name="Jurkevitch E."/>
        </authorList>
    </citation>
    <scope>NUCLEOTIDE SEQUENCE [LARGE SCALE GENOMIC DNA]</scope>
    <source>
        <strain evidence="11 12">JSS</strain>
    </source>
</reference>
<evidence type="ECO:0000259" key="10">
    <source>
        <dbReference type="Pfam" id="PF00884"/>
    </source>
</evidence>
<feature type="transmembrane region" description="Helical" evidence="9">
    <location>
        <begin position="120"/>
        <end position="142"/>
    </location>
</feature>
<evidence type="ECO:0000256" key="8">
    <source>
        <dbReference type="PIRSR" id="PIRSR005091-3"/>
    </source>
</evidence>
<evidence type="ECO:0000256" key="5">
    <source>
        <dbReference type="ARBA" id="ARBA00023136"/>
    </source>
</evidence>
<dbReference type="Proteomes" id="UP000012040">
    <property type="component" value="Chromosome"/>
</dbReference>
<evidence type="ECO:0000256" key="6">
    <source>
        <dbReference type="PIRSR" id="PIRSR005091-1"/>
    </source>
</evidence>
<feature type="binding site" evidence="8">
    <location>
        <position position="252"/>
    </location>
    <ligand>
        <name>Mn(2+)</name>
        <dbReference type="ChEBI" id="CHEBI:29035"/>
    </ligand>
</feature>
<evidence type="ECO:0000256" key="3">
    <source>
        <dbReference type="ARBA" id="ARBA00022692"/>
    </source>
</evidence>
<dbReference type="InterPro" id="IPR012160">
    <property type="entry name" value="LtaS-like"/>
</dbReference>
<keyword evidence="12" id="KW-1185">Reference proteome</keyword>
<dbReference type="InterPro" id="IPR017850">
    <property type="entry name" value="Alkaline_phosphatase_core_sf"/>
</dbReference>
<dbReference type="RefSeq" id="WP_015470545.1">
    <property type="nucleotide sequence ID" value="NC_020813.1"/>
</dbReference>
<feature type="transmembrane region" description="Helical" evidence="9">
    <location>
        <begin position="73"/>
        <end position="91"/>
    </location>
</feature>
<evidence type="ECO:0000256" key="4">
    <source>
        <dbReference type="ARBA" id="ARBA00022989"/>
    </source>
</evidence>
<dbReference type="SUPFAM" id="SSF53649">
    <property type="entry name" value="Alkaline phosphatase-like"/>
    <property type="match status" value="1"/>
</dbReference>
<evidence type="ECO:0000256" key="1">
    <source>
        <dbReference type="ARBA" id="ARBA00004651"/>
    </source>
</evidence>
<keyword evidence="3 9" id="KW-0812">Transmembrane</keyword>
<dbReference type="Pfam" id="PF00884">
    <property type="entry name" value="Sulfatase"/>
    <property type="match status" value="1"/>
</dbReference>
<dbReference type="Gene3D" id="3.40.720.10">
    <property type="entry name" value="Alkaline Phosphatase, subunit A"/>
    <property type="match status" value="1"/>
</dbReference>
<feature type="transmembrane region" description="Helical" evidence="9">
    <location>
        <begin position="154"/>
        <end position="172"/>
    </location>
</feature>
<dbReference type="CDD" id="cd16015">
    <property type="entry name" value="LTA_synthase"/>
    <property type="match status" value="1"/>
</dbReference>
<evidence type="ECO:0000256" key="2">
    <source>
        <dbReference type="ARBA" id="ARBA00022475"/>
    </source>
</evidence>
<feature type="transmembrane region" description="Helical" evidence="9">
    <location>
        <begin position="47"/>
        <end position="66"/>
    </location>
</feature>
<feature type="binding site" evidence="8">
    <location>
        <position position="461"/>
    </location>
    <ligand>
        <name>Mn(2+)</name>
        <dbReference type="ChEBI" id="CHEBI:29035"/>
    </ligand>
</feature>
<feature type="binding site" evidence="7">
    <location>
        <position position="406"/>
    </location>
    <ligand>
        <name>substrate</name>
    </ligand>
</feature>
<keyword evidence="7" id="KW-0479">Metal-binding</keyword>